<dbReference type="Proteomes" id="UP000181898">
    <property type="component" value="Chromosome"/>
</dbReference>
<keyword evidence="5" id="KW-0998">Cell outer membrane</keyword>
<evidence type="ECO:0000256" key="2">
    <source>
        <dbReference type="ARBA" id="ARBA00022692"/>
    </source>
</evidence>
<dbReference type="OrthoDB" id="9814535at2"/>
<protein>
    <recommendedName>
        <fullName evidence="6">Bacterial surface antigen (D15) domain-containing protein</fullName>
    </recommendedName>
</protein>
<dbReference type="InterPro" id="IPR039910">
    <property type="entry name" value="D15-like"/>
</dbReference>
<dbReference type="RefSeq" id="WP_072556762.1">
    <property type="nucleotide sequence ID" value="NZ_CP018155.1"/>
</dbReference>
<gene>
    <name evidence="7" type="ORF">LPB136_13025</name>
</gene>
<keyword evidence="8" id="KW-1185">Reference proteome</keyword>
<evidence type="ECO:0000313" key="7">
    <source>
        <dbReference type="EMBL" id="APG66239.1"/>
    </source>
</evidence>
<accession>A0A1L3JMC6</accession>
<dbReference type="PANTHER" id="PTHR12815">
    <property type="entry name" value="SORTING AND ASSEMBLY MACHINERY SAMM50 PROTEIN FAMILY MEMBER"/>
    <property type="match status" value="1"/>
</dbReference>
<dbReference type="GO" id="GO:0019867">
    <property type="term" value="C:outer membrane"/>
    <property type="evidence" value="ECO:0007669"/>
    <property type="project" value="InterPro"/>
</dbReference>
<feature type="domain" description="Bacterial surface antigen (D15)" evidence="6">
    <location>
        <begin position="580"/>
        <end position="812"/>
    </location>
</feature>
<comment type="subcellular location">
    <subcellularLocation>
        <location evidence="1">Membrane</location>
    </subcellularLocation>
</comment>
<evidence type="ECO:0000259" key="6">
    <source>
        <dbReference type="Pfam" id="PF01103"/>
    </source>
</evidence>
<keyword evidence="2" id="KW-0812">Transmembrane</keyword>
<dbReference type="InterPro" id="IPR000184">
    <property type="entry name" value="Bac_surfAg_D15"/>
</dbReference>
<proteinExistence type="predicted"/>
<evidence type="ECO:0000256" key="3">
    <source>
        <dbReference type="ARBA" id="ARBA00022729"/>
    </source>
</evidence>
<evidence type="ECO:0000313" key="8">
    <source>
        <dbReference type="Proteomes" id="UP000181898"/>
    </source>
</evidence>
<dbReference type="EMBL" id="CP018155">
    <property type="protein sequence ID" value="APG66239.1"/>
    <property type="molecule type" value="Genomic_DNA"/>
</dbReference>
<dbReference type="PROSITE" id="PS51257">
    <property type="entry name" value="PROKAR_LIPOPROTEIN"/>
    <property type="match status" value="1"/>
</dbReference>
<evidence type="ECO:0000256" key="1">
    <source>
        <dbReference type="ARBA" id="ARBA00004370"/>
    </source>
</evidence>
<dbReference type="AlphaFoldDB" id="A0A1L3JMC6"/>
<name>A0A1L3JMC6_9FLAO</name>
<organism evidence="7 8">
    <name type="scientific">Tenacibaculum todarodis</name>
    <dbReference type="NCBI Taxonomy" id="1850252"/>
    <lineage>
        <taxon>Bacteria</taxon>
        <taxon>Pseudomonadati</taxon>
        <taxon>Bacteroidota</taxon>
        <taxon>Flavobacteriia</taxon>
        <taxon>Flavobacteriales</taxon>
        <taxon>Flavobacteriaceae</taxon>
        <taxon>Tenacibaculum</taxon>
    </lineage>
</organism>
<dbReference type="Gene3D" id="2.40.160.50">
    <property type="entry name" value="membrane protein fhac: a member of the omp85/tpsb transporter family"/>
    <property type="match status" value="1"/>
</dbReference>
<sequence>MKKLSFYILLVLLVTSCNSIKRVAEGEQLLTKNTIFVDDKKTSGTEDYNYVIQRPNAKALGIPLSLYFYNLGNPDGSKNSAEWEKRHPKTYKFFKNVFSEKQSIGVAKSFIGINNWFLTSGQAPVIIDDIKINRTVNELKSYYFTEGYFQAEVTSKRDTVGTKKGAVNYYIGKGKATFLDSISKKIMSPVLDSIYEENKKYTFLKSGDQYNNSNFENEAKRITKLYRNNGVYHFNLNSIGFHEIDTASVNYKTNVDLKISDRIIEEDGDYFYKPYKIQKIKKINVYTDYTYSDKDKKIKDSLSYKGVSYLAHDKLKYNPKYLSQSLFIHPNEIYSDSLRNLTRSHLRGLKNFKTNTIKYRELNDDELEANIYLTPIEKYTLGFETELSRSNIRNFDVSGKFSILNRNTFRGAEIFKLSVSGSYFNSNNGPGWELGTDLSLEVPRFMAPFGLNKLVPKRMSPTTSFYTGLVVQRNIGLDKQNINVGVNYKWNYNSKKTLQLEVLNAQYIRNLNVDNYFNVYASEYSKLNTVAQTFYNDPTYQLSVPNEVLSFMSMVATDTSFATNNPIESQSNLNILNRYNIISSDFLIPVIAYNFTYNNQSNYEDQDFSYFRIRIANSGNVMGLLSNQTNNRNQKTVFKIPVAQYFKTDIEYKKFWQLGENSVLGFRAFTGVIMPYGDSDIPFSKSYFAGGSNDIRAWKTYDLGPGTRQQGLEYNIGSFKFLSSLEYRFDLVGSLKSAIFIDAGNIWDITGQDFIDDASKFNGFSSIKDLAVGAGFGLRYDFKFLVARLDLGFKAHEPYLSGNRWFRNFNFGNTVYNIGINYPF</sequence>
<keyword evidence="3" id="KW-0732">Signal</keyword>
<dbReference type="KEGG" id="ten:LPB136_13025"/>
<reference evidence="7 8" key="1">
    <citation type="submission" date="2016-11" db="EMBL/GenBank/DDBJ databases">
        <title>Tenacibaculum sp. LPB0136, isolated from marine environment.</title>
        <authorList>
            <person name="Kim E."/>
            <person name="Yi H."/>
        </authorList>
    </citation>
    <scope>NUCLEOTIDE SEQUENCE [LARGE SCALE GENOMIC DNA]</scope>
    <source>
        <strain evidence="7 8">LPB0136</strain>
    </source>
</reference>
<dbReference type="STRING" id="1850252.LPB136_13025"/>
<evidence type="ECO:0000256" key="4">
    <source>
        <dbReference type="ARBA" id="ARBA00023136"/>
    </source>
</evidence>
<dbReference type="Pfam" id="PF01103">
    <property type="entry name" value="Omp85"/>
    <property type="match status" value="1"/>
</dbReference>
<evidence type="ECO:0000256" key="5">
    <source>
        <dbReference type="ARBA" id="ARBA00023237"/>
    </source>
</evidence>
<dbReference type="PANTHER" id="PTHR12815:SF47">
    <property type="entry name" value="TRANSLOCATION AND ASSEMBLY MODULE SUBUNIT TAMA"/>
    <property type="match status" value="1"/>
</dbReference>
<keyword evidence="4" id="KW-0472">Membrane</keyword>